<proteinExistence type="predicted"/>
<protein>
    <submittedName>
        <fullName evidence="1">Uncharacterized protein</fullName>
    </submittedName>
</protein>
<dbReference type="Proteomes" id="UP000049455">
    <property type="component" value="Unassembled WGS sequence"/>
</dbReference>
<sequence>MIVELADAPGNEWRTKALIREHVRGAISSMMARLEAPFDPQESEAYVASLRQQQGAVGTALQARDWSHASDLASDTADLVGLPREALADPAIAGRILVNTRELLNVALSAAHDCEVPLRLGKALLEEVGLKADCASLKPPMSLSEAVEKECEDAPVDVEKKFRAVGCYGELTQHCHRDLTRPVVMVVGS</sequence>
<evidence type="ECO:0000313" key="2">
    <source>
        <dbReference type="Proteomes" id="UP000049455"/>
    </source>
</evidence>
<name>A0A0M7B7E3_9RHOB</name>
<dbReference type="RefSeq" id="WP_055662282.1">
    <property type="nucleotide sequence ID" value="NZ_CYPR01000038.1"/>
</dbReference>
<gene>
    <name evidence="1" type="ORF">JSE7799_00604</name>
</gene>
<dbReference type="AlphaFoldDB" id="A0A0M7B7E3"/>
<keyword evidence="2" id="KW-1185">Reference proteome</keyword>
<dbReference type="OrthoDB" id="7222937at2"/>
<organism evidence="1 2">
    <name type="scientific">Jannaschia seosinensis</name>
    <dbReference type="NCBI Taxonomy" id="313367"/>
    <lineage>
        <taxon>Bacteria</taxon>
        <taxon>Pseudomonadati</taxon>
        <taxon>Pseudomonadota</taxon>
        <taxon>Alphaproteobacteria</taxon>
        <taxon>Rhodobacterales</taxon>
        <taxon>Roseobacteraceae</taxon>
        <taxon>Jannaschia</taxon>
    </lineage>
</organism>
<dbReference type="EMBL" id="CYPR01000038">
    <property type="protein sequence ID" value="CUH22774.1"/>
    <property type="molecule type" value="Genomic_DNA"/>
</dbReference>
<accession>A0A0M7B7E3</accession>
<evidence type="ECO:0000313" key="1">
    <source>
        <dbReference type="EMBL" id="CUH22774.1"/>
    </source>
</evidence>
<reference evidence="1 2" key="1">
    <citation type="submission" date="2015-09" db="EMBL/GenBank/DDBJ databases">
        <authorList>
            <person name="Jackson K.R."/>
            <person name="Lunt B.L."/>
            <person name="Fisher J.N.B."/>
            <person name="Gardner A.V."/>
            <person name="Bailey M.E."/>
            <person name="Deus L.M."/>
            <person name="Earl A.S."/>
            <person name="Gibby P.D."/>
            <person name="Hartmann K.A."/>
            <person name="Liu J.E."/>
            <person name="Manci A.M."/>
            <person name="Nielsen D.A."/>
            <person name="Solomon M.B."/>
            <person name="Breakwell D.P."/>
            <person name="Burnett S.H."/>
            <person name="Grose J.H."/>
        </authorList>
    </citation>
    <scope>NUCLEOTIDE SEQUENCE [LARGE SCALE GENOMIC DNA]</scope>
    <source>
        <strain evidence="1 2">CECT 7799</strain>
    </source>
</reference>